<sequence length="200" mass="21958">MFFSTTFLVTVGMVAGWAQASPAVQPFAASDAIAPLVVRDEHGEIESFKNATALGVDIFGPIPSDARRVDDHWEADPGTPAWAWIRAQLDIDWDTVDEENLAKRQGSGNAFVNLSVWTGDGCTGGVVYHDDVNYNVNYPNNNNLFSMGLSRRAIRSNEHLDISRFRNGQACGQFVSRLAGSGLGCWGSLPVYNCFRLWVE</sequence>
<dbReference type="OrthoDB" id="4790198at2759"/>
<accession>A0A8K0SJZ1</accession>
<dbReference type="Proteomes" id="UP000813444">
    <property type="component" value="Unassembled WGS sequence"/>
</dbReference>
<organism evidence="2 3">
    <name type="scientific">Stachybotrys elegans</name>
    <dbReference type="NCBI Taxonomy" id="80388"/>
    <lineage>
        <taxon>Eukaryota</taxon>
        <taxon>Fungi</taxon>
        <taxon>Dikarya</taxon>
        <taxon>Ascomycota</taxon>
        <taxon>Pezizomycotina</taxon>
        <taxon>Sordariomycetes</taxon>
        <taxon>Hypocreomycetidae</taxon>
        <taxon>Hypocreales</taxon>
        <taxon>Stachybotryaceae</taxon>
        <taxon>Stachybotrys</taxon>
    </lineage>
</organism>
<feature type="chain" id="PRO_5035447528" description="Ecp2 effector protein domain-containing protein" evidence="1">
    <location>
        <begin position="21"/>
        <end position="200"/>
    </location>
</feature>
<protein>
    <recommendedName>
        <fullName evidence="4">Ecp2 effector protein domain-containing protein</fullName>
    </recommendedName>
</protein>
<dbReference type="AlphaFoldDB" id="A0A8K0SJZ1"/>
<evidence type="ECO:0000313" key="2">
    <source>
        <dbReference type="EMBL" id="KAH7309656.1"/>
    </source>
</evidence>
<name>A0A8K0SJZ1_9HYPO</name>
<feature type="signal peptide" evidence="1">
    <location>
        <begin position="1"/>
        <end position="20"/>
    </location>
</feature>
<evidence type="ECO:0000256" key="1">
    <source>
        <dbReference type="SAM" id="SignalP"/>
    </source>
</evidence>
<proteinExistence type="predicted"/>
<evidence type="ECO:0008006" key="4">
    <source>
        <dbReference type="Google" id="ProtNLM"/>
    </source>
</evidence>
<gene>
    <name evidence="2" type="ORF">B0I35DRAFT_463615</name>
</gene>
<evidence type="ECO:0000313" key="3">
    <source>
        <dbReference type="Proteomes" id="UP000813444"/>
    </source>
</evidence>
<reference evidence="2" key="1">
    <citation type="journal article" date="2021" name="Nat. Commun.">
        <title>Genetic determinants of endophytism in the Arabidopsis root mycobiome.</title>
        <authorList>
            <person name="Mesny F."/>
            <person name="Miyauchi S."/>
            <person name="Thiergart T."/>
            <person name="Pickel B."/>
            <person name="Atanasova L."/>
            <person name="Karlsson M."/>
            <person name="Huettel B."/>
            <person name="Barry K.W."/>
            <person name="Haridas S."/>
            <person name="Chen C."/>
            <person name="Bauer D."/>
            <person name="Andreopoulos W."/>
            <person name="Pangilinan J."/>
            <person name="LaButti K."/>
            <person name="Riley R."/>
            <person name="Lipzen A."/>
            <person name="Clum A."/>
            <person name="Drula E."/>
            <person name="Henrissat B."/>
            <person name="Kohler A."/>
            <person name="Grigoriev I.V."/>
            <person name="Martin F.M."/>
            <person name="Hacquard S."/>
        </authorList>
    </citation>
    <scope>NUCLEOTIDE SEQUENCE</scope>
    <source>
        <strain evidence="2">MPI-CAGE-CH-0235</strain>
    </source>
</reference>
<comment type="caution">
    <text evidence="2">The sequence shown here is derived from an EMBL/GenBank/DDBJ whole genome shotgun (WGS) entry which is preliminary data.</text>
</comment>
<keyword evidence="1" id="KW-0732">Signal</keyword>
<keyword evidence="3" id="KW-1185">Reference proteome</keyword>
<dbReference type="EMBL" id="JAGPNK010000013">
    <property type="protein sequence ID" value="KAH7309656.1"/>
    <property type="molecule type" value="Genomic_DNA"/>
</dbReference>